<keyword evidence="3" id="KW-1185">Reference proteome</keyword>
<dbReference type="STRING" id="502779.C1H5P3"/>
<sequence>MMMAQPYPAHQVGMAHHPVMPPGHPMAGAQHPNAAHLAGQAPGAGIVQQLHPGVSGPGGPQATQGGPVMGGMPPGTTGPGGPGPSAHALSHLGPTHGHQIYHPQQMGQNYPNNPQLLQHQQMLRQRQMILQQQQQHNQQQQQQHNQQQQQQHQHQQQQQQQQHNQQHQQAQQLNQQQQAQQQQQQHGGIPVSLPNGTQGLNAAQLAIQANPNMRPFPLHLQHLQAQGHQGQAHTMQHQQQQYLALQLAAQQNQQNQQNAQQRAGPQPQSMHDAQSTPPHPQPGPPSQVNTPQQSQQTNQQQPTPSSQAPPQQGQQPQSQSQNQPQLQQVANSQNQPPQQHPQPHQMTAHEAQLRAQQQGAGSAMMMPQRMSNPIKRSAVLRLLTFAEHLSAFSAQSPQPGIEYWSRFVDQFFSPSGVLRQGLWCAEQGAKQFEISTPALARYYYTQFTSGIRHIQMIVENAQEKELPTGSQIVESHKTCFIYFLANECQVVAHGTLRAHYDINGKIDILDLTTKNHTEYIPRTALQPVSPEQKQSPKVGKGLAKRVQQKQPIGPSVTLPESIVTEHGVPSAVIKFLEVAETISQMQTLFQYSIQCPHLSPPDALRQLVASFNSHPQVIAFSQGHMGPQQTPGQRTPSLNGPTQFSSPAAAHLGLPGSQGSPHLAGPTHTPSPAQNSMVGPIAMVAQQSQQGTNTSGSQGTSANTSPNVSNKRRRSAIKSEGDDTSVIPDVNGTGPNASKAPKASPRVGGKRQKGTS</sequence>
<feature type="compositionally biased region" description="Polar residues" evidence="1">
    <location>
        <begin position="668"/>
        <end position="677"/>
    </location>
</feature>
<feature type="compositionally biased region" description="Polar residues" evidence="1">
    <location>
        <begin position="627"/>
        <end position="646"/>
    </location>
</feature>
<dbReference type="eggNOG" id="ENOG502R4RR">
    <property type="taxonomic scope" value="Eukaryota"/>
</dbReference>
<name>C1H5P3_PARBA</name>
<feature type="region of interest" description="Disordered" evidence="1">
    <location>
        <begin position="249"/>
        <end position="366"/>
    </location>
</feature>
<dbReference type="AlphaFoldDB" id="C1H5P3"/>
<reference evidence="2 3" key="1">
    <citation type="journal article" date="2011" name="PLoS Genet.">
        <title>Comparative genomic analysis of human fungal pathogens causing paracoccidioidomycosis.</title>
        <authorList>
            <person name="Desjardins C.A."/>
            <person name="Champion M.D."/>
            <person name="Holder J.W."/>
            <person name="Muszewska A."/>
            <person name="Goldberg J."/>
            <person name="Bailao A.M."/>
            <person name="Brigido M.M."/>
            <person name="Ferreira M.E."/>
            <person name="Garcia A.M."/>
            <person name="Grynberg M."/>
            <person name="Gujja S."/>
            <person name="Heiman D.I."/>
            <person name="Henn M.R."/>
            <person name="Kodira C.D."/>
            <person name="Leon-Narvaez H."/>
            <person name="Longo L.V."/>
            <person name="Ma L.J."/>
            <person name="Malavazi I."/>
            <person name="Matsuo A.L."/>
            <person name="Morais F.V."/>
            <person name="Pereira M."/>
            <person name="Rodriguez-Brito S."/>
            <person name="Sakthikumar S."/>
            <person name="Salem-Izacc S.M."/>
            <person name="Sykes S.M."/>
            <person name="Teixeira M.M."/>
            <person name="Vallejo M.C."/>
            <person name="Walter M.E."/>
            <person name="Yandava C."/>
            <person name="Young S."/>
            <person name="Zeng Q."/>
            <person name="Zucker J."/>
            <person name="Felipe M.S."/>
            <person name="Goldman G.H."/>
            <person name="Haas B.J."/>
            <person name="McEwen J.G."/>
            <person name="Nino-Vega G."/>
            <person name="Puccia R."/>
            <person name="San-Blas G."/>
            <person name="Soares C.M."/>
            <person name="Birren B.W."/>
            <person name="Cuomo C.A."/>
        </authorList>
    </citation>
    <scope>NUCLEOTIDE SEQUENCE [LARGE SCALE GENOMIC DNA]</scope>
    <source>
        <strain evidence="3">ATCC MYA-826 / Pb01</strain>
    </source>
</reference>
<dbReference type="Pfam" id="PF01803">
    <property type="entry name" value="LIM_bind"/>
    <property type="match status" value="1"/>
</dbReference>
<feature type="compositionally biased region" description="Low complexity" evidence="1">
    <location>
        <begin position="128"/>
        <end position="186"/>
    </location>
</feature>
<dbReference type="OrthoDB" id="774557at2759"/>
<protein>
    <recommendedName>
        <fullName evidence="4">PtaB protein</fullName>
    </recommendedName>
</protein>
<dbReference type="PANTHER" id="PTHR10378">
    <property type="entry name" value="LIM DOMAIN-BINDING PROTEIN"/>
    <property type="match status" value="1"/>
</dbReference>
<evidence type="ECO:0000256" key="1">
    <source>
        <dbReference type="SAM" id="MobiDB-lite"/>
    </source>
</evidence>
<feature type="compositionally biased region" description="Low complexity" evidence="1">
    <location>
        <begin position="685"/>
        <end position="705"/>
    </location>
</feature>
<dbReference type="KEGG" id="pbl:PAAG_06238"/>
<proteinExistence type="predicted"/>
<organism evidence="2 3">
    <name type="scientific">Paracoccidioides lutzii (strain ATCC MYA-826 / Pb01)</name>
    <name type="common">Paracoccidioides brasiliensis</name>
    <dbReference type="NCBI Taxonomy" id="502779"/>
    <lineage>
        <taxon>Eukaryota</taxon>
        <taxon>Fungi</taxon>
        <taxon>Dikarya</taxon>
        <taxon>Ascomycota</taxon>
        <taxon>Pezizomycotina</taxon>
        <taxon>Eurotiomycetes</taxon>
        <taxon>Eurotiomycetidae</taxon>
        <taxon>Onygenales</taxon>
        <taxon>Ajellomycetaceae</taxon>
        <taxon>Paracoccidioides</taxon>
    </lineage>
</organism>
<accession>C1H5P3</accession>
<dbReference type="RefSeq" id="XP_002791973.2">
    <property type="nucleotide sequence ID" value="XM_002791927.2"/>
</dbReference>
<evidence type="ECO:0000313" key="3">
    <source>
        <dbReference type="Proteomes" id="UP000002059"/>
    </source>
</evidence>
<evidence type="ECO:0008006" key="4">
    <source>
        <dbReference type="Google" id="ProtNLM"/>
    </source>
</evidence>
<feature type="region of interest" description="Disordered" evidence="1">
    <location>
        <begin position="128"/>
        <end position="197"/>
    </location>
</feature>
<feature type="compositionally biased region" description="Low complexity" evidence="1">
    <location>
        <begin position="286"/>
        <end position="345"/>
    </location>
</feature>
<feature type="compositionally biased region" description="Low complexity" evidence="1">
    <location>
        <begin position="249"/>
        <end position="268"/>
    </location>
</feature>
<feature type="region of interest" description="Disordered" evidence="1">
    <location>
        <begin position="622"/>
        <end position="756"/>
    </location>
</feature>
<evidence type="ECO:0000313" key="2">
    <source>
        <dbReference type="EMBL" id="EEH35191.2"/>
    </source>
</evidence>
<dbReference type="InterPro" id="IPR029005">
    <property type="entry name" value="LIM-bd/SEUSS"/>
</dbReference>
<dbReference type="OMA" id="AHLFQQP"/>
<dbReference type="Proteomes" id="UP000002059">
    <property type="component" value="Partially assembled WGS sequence"/>
</dbReference>
<dbReference type="VEuPathDB" id="FungiDB:PAAG_06238"/>
<gene>
    <name evidence="2" type="ORF">PAAG_06238</name>
</gene>
<feature type="compositionally biased region" description="Gly residues" evidence="1">
    <location>
        <begin position="67"/>
        <end position="80"/>
    </location>
</feature>
<dbReference type="GeneID" id="9095204"/>
<dbReference type="HOGENOM" id="CLU_009804_2_0_1"/>
<dbReference type="EMBL" id="KN294008">
    <property type="protein sequence ID" value="EEH35191.2"/>
    <property type="molecule type" value="Genomic_DNA"/>
</dbReference>
<feature type="region of interest" description="Disordered" evidence="1">
    <location>
        <begin position="47"/>
        <end position="113"/>
    </location>
</feature>